<name>A0AAW1GUR9_SAPOF</name>
<dbReference type="EMBL" id="JBDFQZ010000014">
    <property type="protein sequence ID" value="KAK9666803.1"/>
    <property type="molecule type" value="Genomic_DNA"/>
</dbReference>
<accession>A0AAW1GUR9</accession>
<proteinExistence type="inferred from homology"/>
<dbReference type="AlphaFoldDB" id="A0AAW1GUR9"/>
<dbReference type="Proteomes" id="UP001443914">
    <property type="component" value="Unassembled WGS sequence"/>
</dbReference>
<dbReference type="InterPro" id="IPR036396">
    <property type="entry name" value="Cyt_P450_sf"/>
</dbReference>
<evidence type="ECO:0000313" key="15">
    <source>
        <dbReference type="Proteomes" id="UP001443914"/>
    </source>
</evidence>
<evidence type="ECO:0000256" key="7">
    <source>
        <dbReference type="ARBA" id="ARBA00023002"/>
    </source>
</evidence>
<dbReference type="PANTHER" id="PTHR24282:SF255">
    <property type="entry name" value="CYTOCHROME P450 72A11-RELATED"/>
    <property type="match status" value="1"/>
</dbReference>
<keyword evidence="10 13" id="KW-0472">Membrane</keyword>
<dbReference type="GO" id="GO:0020037">
    <property type="term" value="F:heme binding"/>
    <property type="evidence" value="ECO:0007669"/>
    <property type="project" value="InterPro"/>
</dbReference>
<evidence type="ECO:0000256" key="9">
    <source>
        <dbReference type="ARBA" id="ARBA00023033"/>
    </source>
</evidence>
<evidence type="ECO:0000256" key="12">
    <source>
        <dbReference type="RuleBase" id="RU000461"/>
    </source>
</evidence>
<comment type="caution">
    <text evidence="14">The sequence shown here is derived from an EMBL/GenBank/DDBJ whole genome shotgun (WGS) entry which is preliminary data.</text>
</comment>
<gene>
    <name evidence="14" type="ORF">RND81_14G212400</name>
</gene>
<dbReference type="InterPro" id="IPR001128">
    <property type="entry name" value="Cyt_P450"/>
</dbReference>
<sequence>MIIMEIMSSSLMISIAISIACILVTILSWSLYKWVWLNPKKFERILREQGFEGNSYKLYYGDTNVKAKMIIDARSKPMSHLSNDHLSRTLPFYHHTLKNYGKRSFTWNGPIPMVNIQDTRLMREVLMKINEFQKPQVNPILQVVASGVFQLEGHTWAKHRKLLNPAFHMEKLKLMLPAFNASVTDLIKEWEEMAMASSTASFEVDAWPYLHKLSADAISRAAFGSSYEEGQRIFELITEQLTLAVPVLNSVYFPGQRFVPTKANRKIMHMDREIKTLIKGVINKREKAIKGGEKAKDDLLGLLLMSNDVEIKSYNNANNKKQKIGMTLEEVIGECKIFYLAGQETISTLLTWTLIMLAKHQDWQTRARDEVLNALGQNSPDFHALNHLKTINMILQEVLRLYPPVAELQRTVCQDMKVGDIFLPAGVLVNLALLDVQHDEKIWGSDAKEFNPDRFSEGIGKATGGNMSFFAFGWGPRICIGSNLAMTETKVALISILQHFTFELSPSYAHAPAAISTVQPQFGAPIIFKLLNS</sequence>
<keyword evidence="15" id="KW-1185">Reference proteome</keyword>
<keyword evidence="4 13" id="KW-0812">Transmembrane</keyword>
<dbReference type="PROSITE" id="PS00086">
    <property type="entry name" value="CYTOCHROME_P450"/>
    <property type="match status" value="1"/>
</dbReference>
<organism evidence="14 15">
    <name type="scientific">Saponaria officinalis</name>
    <name type="common">Common soapwort</name>
    <name type="synonym">Lychnis saponaria</name>
    <dbReference type="NCBI Taxonomy" id="3572"/>
    <lineage>
        <taxon>Eukaryota</taxon>
        <taxon>Viridiplantae</taxon>
        <taxon>Streptophyta</taxon>
        <taxon>Embryophyta</taxon>
        <taxon>Tracheophyta</taxon>
        <taxon>Spermatophyta</taxon>
        <taxon>Magnoliopsida</taxon>
        <taxon>eudicotyledons</taxon>
        <taxon>Gunneridae</taxon>
        <taxon>Pentapetalae</taxon>
        <taxon>Caryophyllales</taxon>
        <taxon>Caryophyllaceae</taxon>
        <taxon>Caryophylleae</taxon>
        <taxon>Saponaria</taxon>
    </lineage>
</organism>
<evidence type="ECO:0000256" key="6">
    <source>
        <dbReference type="ARBA" id="ARBA00022989"/>
    </source>
</evidence>
<dbReference type="SUPFAM" id="SSF48264">
    <property type="entry name" value="Cytochrome P450"/>
    <property type="match status" value="1"/>
</dbReference>
<evidence type="ECO:0000256" key="11">
    <source>
        <dbReference type="PIRSR" id="PIRSR602401-1"/>
    </source>
</evidence>
<evidence type="ECO:0000256" key="13">
    <source>
        <dbReference type="SAM" id="Phobius"/>
    </source>
</evidence>
<evidence type="ECO:0000256" key="3">
    <source>
        <dbReference type="ARBA" id="ARBA00022617"/>
    </source>
</evidence>
<keyword evidence="6 13" id="KW-1133">Transmembrane helix</keyword>
<dbReference type="GO" id="GO:0005506">
    <property type="term" value="F:iron ion binding"/>
    <property type="evidence" value="ECO:0007669"/>
    <property type="project" value="InterPro"/>
</dbReference>
<keyword evidence="7 12" id="KW-0560">Oxidoreductase</keyword>
<dbReference type="PRINTS" id="PR00385">
    <property type="entry name" value="P450"/>
</dbReference>
<keyword evidence="3 11" id="KW-0349">Heme</keyword>
<protein>
    <recommendedName>
        <fullName evidence="16">Cytochrome P450</fullName>
    </recommendedName>
</protein>
<evidence type="ECO:0000256" key="8">
    <source>
        <dbReference type="ARBA" id="ARBA00023004"/>
    </source>
</evidence>
<feature type="binding site" description="axial binding residue" evidence="11">
    <location>
        <position position="479"/>
    </location>
    <ligand>
        <name>heme</name>
        <dbReference type="ChEBI" id="CHEBI:30413"/>
    </ligand>
    <ligandPart>
        <name>Fe</name>
        <dbReference type="ChEBI" id="CHEBI:18248"/>
    </ligandPart>
</feature>
<evidence type="ECO:0008006" key="16">
    <source>
        <dbReference type="Google" id="ProtNLM"/>
    </source>
</evidence>
<reference evidence="14" key="1">
    <citation type="submission" date="2024-03" db="EMBL/GenBank/DDBJ databases">
        <title>WGS assembly of Saponaria officinalis var. Norfolk2.</title>
        <authorList>
            <person name="Jenkins J."/>
            <person name="Shu S."/>
            <person name="Grimwood J."/>
            <person name="Barry K."/>
            <person name="Goodstein D."/>
            <person name="Schmutz J."/>
            <person name="Leebens-Mack J."/>
            <person name="Osbourn A."/>
        </authorList>
    </citation>
    <scope>NUCLEOTIDE SEQUENCE [LARGE SCALE GENOMIC DNA]</scope>
    <source>
        <strain evidence="14">JIC</strain>
    </source>
</reference>
<comment type="cofactor">
    <cofactor evidence="11">
        <name>heme</name>
        <dbReference type="ChEBI" id="CHEBI:30413"/>
    </cofactor>
</comment>
<evidence type="ECO:0000256" key="5">
    <source>
        <dbReference type="ARBA" id="ARBA00022723"/>
    </source>
</evidence>
<dbReference type="Pfam" id="PF00067">
    <property type="entry name" value="p450"/>
    <property type="match status" value="1"/>
</dbReference>
<evidence type="ECO:0000256" key="4">
    <source>
        <dbReference type="ARBA" id="ARBA00022692"/>
    </source>
</evidence>
<evidence type="ECO:0000256" key="10">
    <source>
        <dbReference type="ARBA" id="ARBA00023136"/>
    </source>
</evidence>
<dbReference type="PRINTS" id="PR00463">
    <property type="entry name" value="EP450I"/>
</dbReference>
<evidence type="ECO:0000256" key="2">
    <source>
        <dbReference type="ARBA" id="ARBA00010617"/>
    </source>
</evidence>
<comment type="subcellular location">
    <subcellularLocation>
        <location evidence="1">Membrane</location>
    </subcellularLocation>
</comment>
<dbReference type="GO" id="GO:0004497">
    <property type="term" value="F:monooxygenase activity"/>
    <property type="evidence" value="ECO:0007669"/>
    <property type="project" value="UniProtKB-KW"/>
</dbReference>
<keyword evidence="9 12" id="KW-0503">Monooxygenase</keyword>
<dbReference type="GO" id="GO:0016020">
    <property type="term" value="C:membrane"/>
    <property type="evidence" value="ECO:0007669"/>
    <property type="project" value="UniProtKB-SubCell"/>
</dbReference>
<dbReference type="InterPro" id="IPR017972">
    <property type="entry name" value="Cyt_P450_CS"/>
</dbReference>
<feature type="transmembrane region" description="Helical" evidence="13">
    <location>
        <begin position="12"/>
        <end position="32"/>
    </location>
</feature>
<dbReference type="GO" id="GO:0016705">
    <property type="term" value="F:oxidoreductase activity, acting on paired donors, with incorporation or reduction of molecular oxygen"/>
    <property type="evidence" value="ECO:0007669"/>
    <property type="project" value="InterPro"/>
</dbReference>
<evidence type="ECO:0000313" key="14">
    <source>
        <dbReference type="EMBL" id="KAK9666803.1"/>
    </source>
</evidence>
<dbReference type="PANTHER" id="PTHR24282">
    <property type="entry name" value="CYTOCHROME P450 FAMILY MEMBER"/>
    <property type="match status" value="1"/>
</dbReference>
<dbReference type="InterPro" id="IPR050665">
    <property type="entry name" value="Cytochrome_P450_Monooxygen"/>
</dbReference>
<keyword evidence="8 11" id="KW-0408">Iron</keyword>
<dbReference type="InterPro" id="IPR002401">
    <property type="entry name" value="Cyt_P450_E_grp-I"/>
</dbReference>
<dbReference type="Gene3D" id="1.10.630.10">
    <property type="entry name" value="Cytochrome P450"/>
    <property type="match status" value="1"/>
</dbReference>
<evidence type="ECO:0000256" key="1">
    <source>
        <dbReference type="ARBA" id="ARBA00004370"/>
    </source>
</evidence>
<comment type="similarity">
    <text evidence="2 12">Belongs to the cytochrome P450 family.</text>
</comment>
<keyword evidence="5 11" id="KW-0479">Metal-binding</keyword>